<evidence type="ECO:0000256" key="11">
    <source>
        <dbReference type="HAMAP-Rule" id="MF_01393"/>
    </source>
</evidence>
<gene>
    <name evidence="11" type="primary">atpB</name>
    <name evidence="13" type="ORF">BG262_09340</name>
</gene>
<dbReference type="RefSeq" id="WP_070787297.1">
    <property type="nucleotide sequence ID" value="NZ_CP075561.1"/>
</dbReference>
<dbReference type="InterPro" id="IPR045082">
    <property type="entry name" value="ATP_syn_F0_a_bact/chloroplast"/>
</dbReference>
<evidence type="ECO:0000256" key="2">
    <source>
        <dbReference type="ARBA" id="ARBA00006810"/>
    </source>
</evidence>
<keyword evidence="6 11" id="KW-0375">Hydrogen ion transport</keyword>
<dbReference type="PANTHER" id="PTHR42823:SF3">
    <property type="entry name" value="ATP SYNTHASE SUBUNIT A, CHLOROPLASTIC"/>
    <property type="match status" value="1"/>
</dbReference>
<feature type="transmembrane region" description="Helical" evidence="11">
    <location>
        <begin position="118"/>
        <end position="136"/>
    </location>
</feature>
<dbReference type="EMBL" id="MKIQ01000005">
    <property type="protein sequence ID" value="OFI47520.1"/>
    <property type="molecule type" value="Genomic_DNA"/>
</dbReference>
<reference evidence="14" key="1">
    <citation type="submission" date="2016-09" db="EMBL/GenBank/DDBJ databases">
        <title>Draft genome sequence of a novel species of the family Streptococcaceae isolated from flowers.</title>
        <authorList>
            <person name="Chuah L.-O."/>
            <person name="Yap K.-P."/>
            <person name="Thong K.L."/>
            <person name="Liong M.T."/>
            <person name="Ahmad R."/>
            <person name="Rusul G."/>
        </authorList>
    </citation>
    <scope>NUCLEOTIDE SEQUENCE [LARGE SCALE GENOMIC DNA]</scope>
    <source>
        <strain evidence="14">HibF3</strain>
    </source>
</reference>
<protein>
    <recommendedName>
        <fullName evidence="11 12">ATP synthase subunit a</fullName>
    </recommendedName>
    <alternativeName>
        <fullName evidence="11">ATP synthase F0 sector subunit a</fullName>
    </alternativeName>
    <alternativeName>
        <fullName evidence="11">F-ATPase subunit 6</fullName>
    </alternativeName>
</protein>
<dbReference type="PANTHER" id="PTHR42823">
    <property type="entry name" value="ATP SYNTHASE SUBUNIT A, CHLOROPLASTIC"/>
    <property type="match status" value="1"/>
</dbReference>
<sequence>MNGEERDLIFNIGPIYFDGTVLLMTILTCTIVFGLVFWASRNMKLKPQGKQNVLEWVVDFTNGIIKSNAGAGEVKNFSLFAFVLFTFILISNNIGLVTKIVTPGSNISLWKSPTATPGVTLALAMMVILLNNFYGVDRKGFKGYFKGFITPVVMLPLNIIEEFTNFLTLGLRLYGNIFAGEVLLGLLAGMGNSNPYLLPFAVILEVLWTAFSVFISCLQAYIFVTLTMVYLSHKISEEE</sequence>
<dbReference type="InterPro" id="IPR035908">
    <property type="entry name" value="F0_ATP_A_sf"/>
</dbReference>
<dbReference type="GO" id="GO:0005886">
    <property type="term" value="C:plasma membrane"/>
    <property type="evidence" value="ECO:0007669"/>
    <property type="project" value="UniProtKB-SubCell"/>
</dbReference>
<dbReference type="GO" id="GO:0042777">
    <property type="term" value="P:proton motive force-driven plasma membrane ATP synthesis"/>
    <property type="evidence" value="ECO:0007669"/>
    <property type="project" value="TreeGrafter"/>
</dbReference>
<keyword evidence="9 11" id="KW-0472">Membrane</keyword>
<keyword evidence="14" id="KW-1185">Reference proteome</keyword>
<proteinExistence type="inferred from homology"/>
<dbReference type="Pfam" id="PF00119">
    <property type="entry name" value="ATP-synt_A"/>
    <property type="match status" value="1"/>
</dbReference>
<dbReference type="Proteomes" id="UP000177273">
    <property type="component" value="Unassembled WGS sequence"/>
</dbReference>
<keyword evidence="7 11" id="KW-1133">Transmembrane helix</keyword>
<keyword evidence="3 11" id="KW-0813">Transport</keyword>
<dbReference type="OrthoDB" id="9789241at2"/>
<dbReference type="InterPro" id="IPR000568">
    <property type="entry name" value="ATP_synth_F0_asu"/>
</dbReference>
<evidence type="ECO:0000256" key="9">
    <source>
        <dbReference type="ARBA" id="ARBA00023136"/>
    </source>
</evidence>
<dbReference type="CDD" id="cd00310">
    <property type="entry name" value="ATP-synt_Fo_a_6"/>
    <property type="match status" value="1"/>
</dbReference>
<organism evidence="13 14">
    <name type="scientific">Floricoccus penangensis</name>
    <dbReference type="NCBI Taxonomy" id="1859475"/>
    <lineage>
        <taxon>Bacteria</taxon>
        <taxon>Bacillati</taxon>
        <taxon>Bacillota</taxon>
        <taxon>Bacilli</taxon>
        <taxon>Lactobacillales</taxon>
        <taxon>Streptococcaceae</taxon>
        <taxon>Floricoccus</taxon>
    </lineage>
</organism>
<evidence type="ECO:0000256" key="12">
    <source>
        <dbReference type="RuleBase" id="RU000483"/>
    </source>
</evidence>
<dbReference type="SUPFAM" id="SSF81336">
    <property type="entry name" value="F1F0 ATP synthase subunit A"/>
    <property type="match status" value="1"/>
</dbReference>
<feature type="transmembrane region" description="Helical" evidence="11">
    <location>
        <begin position="77"/>
        <end position="98"/>
    </location>
</feature>
<dbReference type="InterPro" id="IPR023011">
    <property type="entry name" value="ATP_synth_F0_asu_AS"/>
</dbReference>
<keyword evidence="10 11" id="KW-0066">ATP synthesis</keyword>
<comment type="caution">
    <text evidence="13">The sequence shown here is derived from an EMBL/GenBank/DDBJ whole genome shotgun (WGS) entry which is preliminary data.</text>
</comment>
<feature type="transmembrane region" description="Helical" evidence="11">
    <location>
        <begin position="166"/>
        <end position="189"/>
    </location>
</feature>
<dbReference type="GO" id="GO:0046933">
    <property type="term" value="F:proton-transporting ATP synthase activity, rotational mechanism"/>
    <property type="evidence" value="ECO:0007669"/>
    <property type="project" value="UniProtKB-UniRule"/>
</dbReference>
<dbReference type="Gene3D" id="1.20.120.220">
    <property type="entry name" value="ATP synthase, F0 complex, subunit A"/>
    <property type="match status" value="1"/>
</dbReference>
<keyword evidence="8 11" id="KW-0406">Ion transport</keyword>
<dbReference type="HAMAP" id="MF_01393">
    <property type="entry name" value="ATP_synth_a_bact"/>
    <property type="match status" value="1"/>
</dbReference>
<accession>A0A9Q5P091</accession>
<evidence type="ECO:0000256" key="3">
    <source>
        <dbReference type="ARBA" id="ARBA00022448"/>
    </source>
</evidence>
<comment type="similarity">
    <text evidence="2 11 12">Belongs to the ATPase A chain family.</text>
</comment>
<evidence type="ECO:0000256" key="4">
    <source>
        <dbReference type="ARBA" id="ARBA00022547"/>
    </source>
</evidence>
<keyword evidence="5 11" id="KW-0812">Transmembrane</keyword>
<comment type="subcellular location">
    <subcellularLocation>
        <location evidence="11 12">Cell membrane</location>
        <topology evidence="11 12">Multi-pass membrane protein</topology>
    </subcellularLocation>
    <subcellularLocation>
        <location evidence="1">Membrane</location>
        <topology evidence="1">Multi-pass membrane protein</topology>
    </subcellularLocation>
</comment>
<evidence type="ECO:0000256" key="6">
    <source>
        <dbReference type="ARBA" id="ARBA00022781"/>
    </source>
</evidence>
<evidence type="ECO:0000313" key="14">
    <source>
        <dbReference type="Proteomes" id="UP000177273"/>
    </source>
</evidence>
<comment type="function">
    <text evidence="11 12">Key component of the proton channel; it plays a direct role in the translocation of protons across the membrane.</text>
</comment>
<evidence type="ECO:0000256" key="8">
    <source>
        <dbReference type="ARBA" id="ARBA00023065"/>
    </source>
</evidence>
<dbReference type="GO" id="GO:0045259">
    <property type="term" value="C:proton-transporting ATP synthase complex"/>
    <property type="evidence" value="ECO:0007669"/>
    <property type="project" value="UniProtKB-KW"/>
</dbReference>
<evidence type="ECO:0000256" key="10">
    <source>
        <dbReference type="ARBA" id="ARBA00023310"/>
    </source>
</evidence>
<dbReference type="PROSITE" id="PS00449">
    <property type="entry name" value="ATPASE_A"/>
    <property type="match status" value="1"/>
</dbReference>
<dbReference type="PRINTS" id="PR00123">
    <property type="entry name" value="ATPASEA"/>
</dbReference>
<feature type="transmembrane region" description="Helical" evidence="11">
    <location>
        <begin position="20"/>
        <end position="40"/>
    </location>
</feature>
<dbReference type="NCBIfam" id="NF004479">
    <property type="entry name" value="PRK05815.1-4"/>
    <property type="match status" value="1"/>
</dbReference>
<evidence type="ECO:0000256" key="1">
    <source>
        <dbReference type="ARBA" id="ARBA00004141"/>
    </source>
</evidence>
<dbReference type="NCBIfam" id="TIGR01131">
    <property type="entry name" value="ATP_synt_6_or_A"/>
    <property type="match status" value="1"/>
</dbReference>
<evidence type="ECO:0000256" key="5">
    <source>
        <dbReference type="ARBA" id="ARBA00022692"/>
    </source>
</evidence>
<keyword evidence="4 11" id="KW-0138">CF(0)</keyword>
<name>A0A9Q5P091_9LACT</name>
<keyword evidence="11" id="KW-1003">Cell membrane</keyword>
<dbReference type="AlphaFoldDB" id="A0A9Q5P091"/>
<evidence type="ECO:0000256" key="7">
    <source>
        <dbReference type="ARBA" id="ARBA00022989"/>
    </source>
</evidence>
<feature type="transmembrane region" description="Helical" evidence="11">
    <location>
        <begin position="196"/>
        <end position="224"/>
    </location>
</feature>
<evidence type="ECO:0000313" key="13">
    <source>
        <dbReference type="EMBL" id="OFI47520.1"/>
    </source>
</evidence>